<keyword evidence="1" id="KW-1133">Transmembrane helix</keyword>
<keyword evidence="3" id="KW-1185">Reference proteome</keyword>
<dbReference type="AlphaFoldDB" id="A0A9P7JFE2"/>
<dbReference type="EMBL" id="JABBWG010000010">
    <property type="protein sequence ID" value="KAG1819228.1"/>
    <property type="molecule type" value="Genomic_DNA"/>
</dbReference>
<dbReference type="RefSeq" id="XP_041194905.1">
    <property type="nucleotide sequence ID" value="XM_041335279.1"/>
</dbReference>
<feature type="transmembrane region" description="Helical" evidence="1">
    <location>
        <begin position="29"/>
        <end position="50"/>
    </location>
</feature>
<evidence type="ECO:0000313" key="3">
    <source>
        <dbReference type="Proteomes" id="UP000807769"/>
    </source>
</evidence>
<name>A0A9P7JFE2_9AGAM</name>
<sequence>MGYLAAVVAPQLGFRVIAGASQVWMVSNGTLSVVGFIVILVIIAAVSSLITTIPISGHRPAS</sequence>
<keyword evidence="1" id="KW-0812">Transmembrane</keyword>
<dbReference type="GeneID" id="64629296"/>
<proteinExistence type="predicted"/>
<reference evidence="2" key="1">
    <citation type="journal article" date="2020" name="New Phytol.">
        <title>Comparative genomics reveals dynamic genome evolution in host specialist ectomycorrhizal fungi.</title>
        <authorList>
            <person name="Lofgren L.A."/>
            <person name="Nguyen N.H."/>
            <person name="Vilgalys R."/>
            <person name="Ruytinx J."/>
            <person name="Liao H.L."/>
            <person name="Branco S."/>
            <person name="Kuo A."/>
            <person name="LaButti K."/>
            <person name="Lipzen A."/>
            <person name="Andreopoulos W."/>
            <person name="Pangilinan J."/>
            <person name="Riley R."/>
            <person name="Hundley H."/>
            <person name="Na H."/>
            <person name="Barry K."/>
            <person name="Grigoriev I.V."/>
            <person name="Stajich J.E."/>
            <person name="Kennedy P.G."/>
        </authorList>
    </citation>
    <scope>NUCLEOTIDE SEQUENCE</scope>
    <source>
        <strain evidence="2">MN1</strain>
    </source>
</reference>
<dbReference type="Proteomes" id="UP000807769">
    <property type="component" value="Unassembled WGS sequence"/>
</dbReference>
<gene>
    <name evidence="2" type="ORF">BJ212DRAFT_1344859</name>
</gene>
<evidence type="ECO:0000313" key="2">
    <source>
        <dbReference type="EMBL" id="KAG1819228.1"/>
    </source>
</evidence>
<protein>
    <submittedName>
        <fullName evidence="2">Uncharacterized protein</fullName>
    </submittedName>
</protein>
<evidence type="ECO:0000256" key="1">
    <source>
        <dbReference type="SAM" id="Phobius"/>
    </source>
</evidence>
<comment type="caution">
    <text evidence="2">The sequence shown here is derived from an EMBL/GenBank/DDBJ whole genome shotgun (WGS) entry which is preliminary data.</text>
</comment>
<keyword evidence="1" id="KW-0472">Membrane</keyword>
<accession>A0A9P7JFE2</accession>
<organism evidence="2 3">
    <name type="scientific">Suillus subaureus</name>
    <dbReference type="NCBI Taxonomy" id="48587"/>
    <lineage>
        <taxon>Eukaryota</taxon>
        <taxon>Fungi</taxon>
        <taxon>Dikarya</taxon>
        <taxon>Basidiomycota</taxon>
        <taxon>Agaricomycotina</taxon>
        <taxon>Agaricomycetes</taxon>
        <taxon>Agaricomycetidae</taxon>
        <taxon>Boletales</taxon>
        <taxon>Suillineae</taxon>
        <taxon>Suillaceae</taxon>
        <taxon>Suillus</taxon>
    </lineage>
</organism>